<evidence type="ECO:0000256" key="1">
    <source>
        <dbReference type="ARBA" id="ARBA00022512"/>
    </source>
</evidence>
<keyword evidence="1" id="KW-0134">Cell wall</keyword>
<feature type="compositionally biased region" description="Polar residues" evidence="5">
    <location>
        <begin position="96"/>
        <end position="116"/>
    </location>
</feature>
<feature type="compositionally biased region" description="Low complexity" evidence="5">
    <location>
        <begin position="1201"/>
        <end position="1226"/>
    </location>
</feature>
<evidence type="ECO:0000256" key="4">
    <source>
        <dbReference type="ARBA" id="ARBA00023088"/>
    </source>
</evidence>
<dbReference type="RefSeq" id="WP_041092351.1">
    <property type="nucleotide sequence ID" value="NZ_AP014680.1"/>
</dbReference>
<reference evidence="7 8" key="1">
    <citation type="submission" date="2014-11" db="EMBL/GenBank/DDBJ databases">
        <title>Complete genome sequence and analysis of Lactobacillus hokkaidonensis LOOC260T.</title>
        <authorList>
            <person name="Tanizawa Y."/>
            <person name="Tohno M."/>
            <person name="Kaminuma E."/>
            <person name="Nakamura Y."/>
            <person name="Arita M."/>
        </authorList>
    </citation>
    <scope>NUCLEOTIDE SEQUENCE [LARGE SCALE GENOMIC DNA]</scope>
    <source>
        <strain evidence="7 8">LOOC260</strain>
    </source>
</reference>
<dbReference type="Gene3D" id="3.10.430.110">
    <property type="match status" value="4"/>
</dbReference>
<dbReference type="Pfam" id="PF03382">
    <property type="entry name" value="DUF285"/>
    <property type="match status" value="1"/>
</dbReference>
<dbReference type="NCBIfam" id="TIGR01167">
    <property type="entry name" value="LPXTG_anchor"/>
    <property type="match status" value="1"/>
</dbReference>
<dbReference type="HOGENOM" id="CLU_262535_0_0_9"/>
<dbReference type="STRING" id="1291742.LOOC260_102590"/>
<evidence type="ECO:0000256" key="3">
    <source>
        <dbReference type="ARBA" id="ARBA00022729"/>
    </source>
</evidence>
<proteinExistence type="predicted"/>
<evidence type="ECO:0000256" key="5">
    <source>
        <dbReference type="SAM" id="MobiDB-lite"/>
    </source>
</evidence>
<dbReference type="Gene3D" id="2.60.40.4300">
    <property type="match status" value="2"/>
</dbReference>
<dbReference type="Pfam" id="PF17883">
    <property type="entry name" value="MBG"/>
    <property type="match status" value="5"/>
</dbReference>
<gene>
    <name evidence="7" type="ORF">LOOC260_102590</name>
</gene>
<dbReference type="PROSITE" id="PS50847">
    <property type="entry name" value="GRAM_POS_ANCHORING"/>
    <property type="match status" value="1"/>
</dbReference>
<keyword evidence="2" id="KW-0964">Secreted</keyword>
<dbReference type="Pfam" id="PF19258">
    <property type="entry name" value="KxYKxGKxW_sig"/>
    <property type="match status" value="1"/>
</dbReference>
<dbReference type="Proteomes" id="UP000031620">
    <property type="component" value="Chromosome"/>
</dbReference>
<protein>
    <submittedName>
        <fullName evidence="7">Cell surface protein</fullName>
    </submittedName>
</protein>
<feature type="compositionally biased region" description="Low complexity" evidence="5">
    <location>
        <begin position="117"/>
        <end position="156"/>
    </location>
</feature>
<evidence type="ECO:0000313" key="8">
    <source>
        <dbReference type="Proteomes" id="UP000031620"/>
    </source>
</evidence>
<name>A0A0A1GRA9_9LACO</name>
<dbReference type="InterPro" id="IPR011889">
    <property type="entry name" value="Liste_lipo_26"/>
</dbReference>
<accession>A0A0A1GRA9</accession>
<dbReference type="KEGG" id="lho:LOOC260_102590"/>
<dbReference type="Pfam" id="PF00746">
    <property type="entry name" value="Gram_pos_anchor"/>
    <property type="match status" value="1"/>
</dbReference>
<feature type="region of interest" description="Disordered" evidence="5">
    <location>
        <begin position="96"/>
        <end position="168"/>
    </location>
</feature>
<dbReference type="InterPro" id="IPR041277">
    <property type="entry name" value="MBG_Lactobacillales"/>
</dbReference>
<dbReference type="InterPro" id="IPR005046">
    <property type="entry name" value="DUF285"/>
</dbReference>
<feature type="compositionally biased region" description="Polar residues" evidence="5">
    <location>
        <begin position="157"/>
        <end position="168"/>
    </location>
</feature>
<dbReference type="InterPro" id="IPR032675">
    <property type="entry name" value="LRR_dom_sf"/>
</dbReference>
<evidence type="ECO:0000259" key="6">
    <source>
        <dbReference type="PROSITE" id="PS50847"/>
    </source>
</evidence>
<sequence length="1287" mass="133226">MNKIQQRKRLRLLKDAGRLTQHYKMYKTSKGWLFAAVSLLTFSLGMGFSESNAQAADLTATTSDNSEVVSTSSTGVTSTANSVVLKSASITSSADSTVSDLNTVKNSSSSANSNEVTTADSNTNTSSSGTASANSNSAIPLQTSSSPDTSSTTSETNQYSNGESLVNPTNDEITAAKAAGAENYAITGTAQTISAVSDVAATGDATPVADTVNFWTPGSDVNANSNTGTYGDNGLTNYVYTDDPFTTTVDGTVDTVSKMQVLAKGIYGSVKWYVSTDGILHLGAGKPIGSSSSLALPIGNISPWVQYQNLFTRISIDGEISLTGGVAGGANYLFASLTKITAITGADKLDFTGTTDVTGMFSNTTLLTTITGSSSWNLSKVRSVSSMFVNSGIKSLDVSNWGMNSITSAASMFNGAKNLTQIIGIENWSMASATNLVYMFNGATSLSSLNFSGWNTSKVTNMTQMLYGMTALKQVTFGTGFVTTLVAGGTVALPNTTDTAKWVNVGIGTTTAPQANLSLSTYAGKAADTYVLRTIISVILSSPTITYNGKNASEATGLTANVDGVVVPLGSDDVAVTDDAANVNDYGYTLTSAGIEKVLATLGAGYVLPAANVTAGVITISSAAATVTLSGSENNDYTGKQQSPTASHYQVTLPDGTVYTLTDSDIQLVSGGTDQGTYKVELSASGKENIEAAIGGNYDVTFGTSTGTYTIDPAATTVTLSGSENNDYTGKQQSPTASHYQVTLPDGTIYTLTDSDIQLVSGGTDQGTYKVELSASGKENIEAAIGGNYDVTFGTSTGTYTIDPAATTVTLSGSENNDYTGKQQSPTASHYQVTLPDGTVYTLTDSDIQLVSGGTDQGTYKVELSASGKENIANAIGGNYDVTFGTSTGMYTINPATTNPDDETTTIKVNDATSSYGEAAPSFGISVGSNVKDPGNLTNDDFTFVNKATGQVVVGVPTDVGDYEVSLNASGQAKVAAVNPNYQFSAGSLVSGTYTINDVITHSEITVSRTIHYIGAGLRTPIDVVKTLTYDVATSKATGISTYTPQGSYAAVTTPTIAGFTNSGNVDAVTPEASTTRPVNPIVTVTYTPTNEIEYSEITVTRTIHYEGAGSQTPHDVIETIVYKVATNKTTGEVSYTPQGIYEAVETPDLAGYTNSGNVAELIPSATMIQPENSMVVVAYQAISKPGNGGSGSETNPATPGNDNNDNGNGTGTSSGSSNGTSISNVGNNKIVVNATNINRTTLIESNQHKLPQTNDDSDKADTIAGLSLLGLTLGLFGFKRRKRDEK</sequence>
<dbReference type="NCBIfam" id="TIGR02167">
    <property type="entry name" value="Liste_lipo_26"/>
    <property type="match status" value="1"/>
</dbReference>
<feature type="region of interest" description="Disordered" evidence="5">
    <location>
        <begin position="1187"/>
        <end position="1226"/>
    </location>
</feature>
<evidence type="ECO:0000313" key="7">
    <source>
        <dbReference type="EMBL" id="BAP84837.1"/>
    </source>
</evidence>
<evidence type="ECO:0000256" key="2">
    <source>
        <dbReference type="ARBA" id="ARBA00022525"/>
    </source>
</evidence>
<dbReference type="InterPro" id="IPR022263">
    <property type="entry name" value="KxYKxGKxW"/>
</dbReference>
<dbReference type="EMBL" id="AP014680">
    <property type="protein sequence ID" value="BAP84837.1"/>
    <property type="molecule type" value="Genomic_DNA"/>
</dbReference>
<dbReference type="Gene3D" id="3.80.10.10">
    <property type="entry name" value="Ribonuclease Inhibitor"/>
    <property type="match status" value="1"/>
</dbReference>
<feature type="domain" description="Gram-positive cocci surface proteins LPxTG" evidence="6">
    <location>
        <begin position="1251"/>
        <end position="1287"/>
    </location>
</feature>
<keyword evidence="3" id="KW-0732">Signal</keyword>
<dbReference type="InterPro" id="IPR019931">
    <property type="entry name" value="LPXTG_anchor"/>
</dbReference>
<organism evidence="7 8">
    <name type="scientific">Paucilactobacillus hokkaidonensis JCM 18461</name>
    <dbReference type="NCBI Taxonomy" id="1291742"/>
    <lineage>
        <taxon>Bacteria</taxon>
        <taxon>Bacillati</taxon>
        <taxon>Bacillota</taxon>
        <taxon>Bacilli</taxon>
        <taxon>Lactobacillales</taxon>
        <taxon>Lactobacillaceae</taxon>
        <taxon>Paucilactobacillus</taxon>
    </lineage>
</organism>
<keyword evidence="4" id="KW-0572">Peptidoglycan-anchor</keyword>